<name>A0ABV2H442_9HYPH</name>
<dbReference type="SUPFAM" id="SSF53850">
    <property type="entry name" value="Periplasmic binding protein-like II"/>
    <property type="match status" value="1"/>
</dbReference>
<evidence type="ECO:0000313" key="2">
    <source>
        <dbReference type="Proteomes" id="UP001549031"/>
    </source>
</evidence>
<sequence>MYGIELDAPTYTVASTHAFIDLAVNGLAWGMQPVQLAEPHIADGRLVELDPKVRIDVKLNWIVAGLPIASIDHLTKAVRSSAQNALF</sequence>
<dbReference type="Proteomes" id="UP001549031">
    <property type="component" value="Unassembled WGS sequence"/>
</dbReference>
<dbReference type="GO" id="GO:0003677">
    <property type="term" value="F:DNA binding"/>
    <property type="evidence" value="ECO:0007669"/>
    <property type="project" value="UniProtKB-KW"/>
</dbReference>
<evidence type="ECO:0000313" key="1">
    <source>
        <dbReference type="EMBL" id="MET3585303.1"/>
    </source>
</evidence>
<reference evidence="1 2" key="1">
    <citation type="submission" date="2024-06" db="EMBL/GenBank/DDBJ databases">
        <title>Genomic Encyclopedia of Type Strains, Phase IV (KMG-IV): sequencing the most valuable type-strain genomes for metagenomic binning, comparative biology and taxonomic classification.</title>
        <authorList>
            <person name="Goeker M."/>
        </authorList>
    </citation>
    <scope>NUCLEOTIDE SEQUENCE [LARGE SCALE GENOMIC DNA]</scope>
    <source>
        <strain evidence="1 2">DSM 105042</strain>
    </source>
</reference>
<organism evidence="1 2">
    <name type="scientific">Pseudorhizobium tarimense</name>
    <dbReference type="NCBI Taxonomy" id="1079109"/>
    <lineage>
        <taxon>Bacteria</taxon>
        <taxon>Pseudomonadati</taxon>
        <taxon>Pseudomonadota</taxon>
        <taxon>Alphaproteobacteria</taxon>
        <taxon>Hyphomicrobiales</taxon>
        <taxon>Rhizobiaceae</taxon>
        <taxon>Rhizobium/Agrobacterium group</taxon>
        <taxon>Pseudorhizobium</taxon>
    </lineage>
</organism>
<dbReference type="EMBL" id="JBEPLJ010000004">
    <property type="protein sequence ID" value="MET3585303.1"/>
    <property type="molecule type" value="Genomic_DNA"/>
</dbReference>
<keyword evidence="1" id="KW-0238">DNA-binding</keyword>
<keyword evidence="2" id="KW-1185">Reference proteome</keyword>
<proteinExistence type="predicted"/>
<dbReference type="Gene3D" id="3.40.190.290">
    <property type="match status" value="1"/>
</dbReference>
<comment type="caution">
    <text evidence="1">The sequence shown here is derived from an EMBL/GenBank/DDBJ whole genome shotgun (WGS) entry which is preliminary data.</text>
</comment>
<accession>A0ABV2H442</accession>
<protein>
    <submittedName>
        <fullName evidence="1">DNA-binding transcriptional LysR family regulator</fullName>
    </submittedName>
</protein>
<gene>
    <name evidence="1" type="ORF">ABID21_001405</name>
</gene>